<feature type="domain" description="DUF397" evidence="1">
    <location>
        <begin position="10"/>
        <end position="61"/>
    </location>
</feature>
<sequence length="64" mass="7168">MNTEDRAPLSWFKSSYSGDEGGECVEVAVTEQSVRIRDSKDLARPALTIGRDGWTRFIRHVGRG</sequence>
<gene>
    <name evidence="2" type="ORF">NP777_30770</name>
</gene>
<keyword evidence="3" id="KW-1185">Reference proteome</keyword>
<dbReference type="EMBL" id="JANIAA010000026">
    <property type="protein sequence ID" value="MCQ8192586.1"/>
    <property type="molecule type" value="Genomic_DNA"/>
</dbReference>
<evidence type="ECO:0000259" key="1">
    <source>
        <dbReference type="Pfam" id="PF04149"/>
    </source>
</evidence>
<evidence type="ECO:0000313" key="3">
    <source>
        <dbReference type="Proteomes" id="UP001204746"/>
    </source>
</evidence>
<evidence type="ECO:0000313" key="2">
    <source>
        <dbReference type="EMBL" id="MCQ8192586.1"/>
    </source>
</evidence>
<dbReference type="RefSeq" id="WP_256653436.1">
    <property type="nucleotide sequence ID" value="NZ_JANIAA010000026.1"/>
</dbReference>
<accession>A0ABT1V7S1</accession>
<name>A0ABT1V7S1_9ACTN</name>
<dbReference type="Pfam" id="PF04149">
    <property type="entry name" value="DUF397"/>
    <property type="match status" value="1"/>
</dbReference>
<protein>
    <submittedName>
        <fullName evidence="2">DUF397 domain-containing protein</fullName>
    </submittedName>
</protein>
<proteinExistence type="predicted"/>
<reference evidence="2 3" key="1">
    <citation type="submission" date="2022-07" db="EMBL/GenBank/DDBJ databases">
        <authorList>
            <person name="Phongsopitanun W."/>
            <person name="Tanasupawat S."/>
        </authorList>
    </citation>
    <scope>NUCLEOTIDE SEQUENCE [LARGE SCALE GENOMIC DNA]</scope>
    <source>
        <strain evidence="2 3">RCU-064</strain>
    </source>
</reference>
<dbReference type="Proteomes" id="UP001204746">
    <property type="component" value="Unassembled WGS sequence"/>
</dbReference>
<dbReference type="InterPro" id="IPR007278">
    <property type="entry name" value="DUF397"/>
</dbReference>
<comment type="caution">
    <text evidence="2">The sequence shown here is derived from an EMBL/GenBank/DDBJ whole genome shotgun (WGS) entry which is preliminary data.</text>
</comment>
<organism evidence="2 3">
    <name type="scientific">Streptomyces rugosispiralis</name>
    <dbReference type="NCBI Taxonomy" id="2967341"/>
    <lineage>
        <taxon>Bacteria</taxon>
        <taxon>Bacillati</taxon>
        <taxon>Actinomycetota</taxon>
        <taxon>Actinomycetes</taxon>
        <taxon>Kitasatosporales</taxon>
        <taxon>Streptomycetaceae</taxon>
        <taxon>Streptomyces</taxon>
    </lineage>
</organism>